<keyword evidence="2" id="KW-1185">Reference proteome</keyword>
<comment type="caution">
    <text evidence="1">The sequence shown here is derived from an EMBL/GenBank/DDBJ whole genome shotgun (WGS) entry which is preliminary data.</text>
</comment>
<dbReference type="RefSeq" id="WP_256651217.1">
    <property type="nucleotide sequence ID" value="NZ_JANIAA010000010.1"/>
</dbReference>
<organism evidence="1 2">
    <name type="scientific">Streptomyces rugosispiralis</name>
    <dbReference type="NCBI Taxonomy" id="2967341"/>
    <lineage>
        <taxon>Bacteria</taxon>
        <taxon>Bacillati</taxon>
        <taxon>Actinomycetota</taxon>
        <taxon>Actinomycetes</taxon>
        <taxon>Kitasatosporales</taxon>
        <taxon>Streptomycetaceae</taxon>
        <taxon>Streptomyces</taxon>
    </lineage>
</organism>
<gene>
    <name evidence="1" type="ORF">NP777_18275</name>
</gene>
<protein>
    <submittedName>
        <fullName evidence="1">SAVMC3_10250 family protein</fullName>
    </submittedName>
</protein>
<proteinExistence type="predicted"/>
<dbReference type="InterPro" id="IPR054284">
    <property type="entry name" value="DUF7019"/>
</dbReference>
<evidence type="ECO:0000313" key="2">
    <source>
        <dbReference type="Proteomes" id="UP001204746"/>
    </source>
</evidence>
<evidence type="ECO:0000313" key="1">
    <source>
        <dbReference type="EMBL" id="MCQ8190178.1"/>
    </source>
</evidence>
<sequence length="249" mass="27046">MREIAYLSEGKLRQFIPEPRRLPRASALRLTTPFGGIDVDAPAPEGELGQLRHLREVHQHLELVAEWYTEPQLRPGQWVQFEAPLRCVTLSGADQDLVLFVDSVRAWGANRATAGDCRLLMHGSARHLRGWTPMPVDGPELEAVNSASSLGASFVTRAGQVVDELTRHREPPPGNQPSPRAAADLHGRGVQALLHALDEEDTGIDTSAMMTGYARVTGLLPSTNTTSPCLVASPLVVEYAAAIAEQRLA</sequence>
<dbReference type="Proteomes" id="UP001204746">
    <property type="component" value="Unassembled WGS sequence"/>
</dbReference>
<dbReference type="EMBL" id="JANIAA010000010">
    <property type="protein sequence ID" value="MCQ8190178.1"/>
    <property type="molecule type" value="Genomic_DNA"/>
</dbReference>
<accession>A0ABT1UYH3</accession>
<dbReference type="NCBIfam" id="NF040893">
    <property type="entry name" value="SAVMC3_10250"/>
    <property type="match status" value="1"/>
</dbReference>
<reference evidence="1 2" key="1">
    <citation type="submission" date="2022-07" db="EMBL/GenBank/DDBJ databases">
        <authorList>
            <person name="Phongsopitanun W."/>
            <person name="Tanasupawat S."/>
        </authorList>
    </citation>
    <scope>NUCLEOTIDE SEQUENCE [LARGE SCALE GENOMIC DNA]</scope>
    <source>
        <strain evidence="1 2">RCU-064</strain>
    </source>
</reference>
<name>A0ABT1UYH3_9ACTN</name>